<sequence>MTTHGHNSDGHHNAGAVHSFYAHAYDDSQNNIDAAACNDDDRVRSAHASGHIISAEWLLNAASARLAANKGARCPLRVAMAALGADIEERLVSTTDLRGAALCAARQAAVQLARSTPEVMCTLVMCDLCVSWSRALLASVKPRAAAAAASNGEQLDFHALTASFAEASVIQKKADDPSTLYSVRVRDAAGSDKAIGNNDDDDDGDDKSTDHVEGGGVDYCFANEATYVSYRYFMRRAWEGLGGVPSSWARPMPRDVCGWIESAVRMRDLCLTLPQHRLCLPPRRDAQRRDSPETYTPYRREGGRGGRLPSGDAAGRMHRSGTSTQSTSERTGWRTLANAATTPTNERDGHQTDPNAVHAFGHDASRPRRVSGTPPWAPQKSAP</sequence>
<feature type="compositionally biased region" description="Polar residues" evidence="1">
    <location>
        <begin position="320"/>
        <end position="330"/>
    </location>
</feature>
<organism evidence="2">
    <name type="scientific">Pandoravirus neocaledonia</name>
    <dbReference type="NCBI Taxonomy" id="2107708"/>
    <lineage>
        <taxon>Viruses</taxon>
        <taxon>Pandoravirus</taxon>
    </lineage>
</organism>
<name>A0A2U7UBG7_9VIRU</name>
<dbReference type="Proteomes" id="UP000249287">
    <property type="component" value="Segment"/>
</dbReference>
<evidence type="ECO:0000256" key="1">
    <source>
        <dbReference type="SAM" id="MobiDB-lite"/>
    </source>
</evidence>
<proteinExistence type="predicted"/>
<dbReference type="GeneID" id="36842524"/>
<feature type="region of interest" description="Disordered" evidence="1">
    <location>
        <begin position="282"/>
        <end position="383"/>
    </location>
</feature>
<feature type="compositionally biased region" description="Basic and acidic residues" evidence="1">
    <location>
        <begin position="282"/>
        <end position="304"/>
    </location>
</feature>
<dbReference type="KEGG" id="vg:36842524"/>
<accession>A0A2U7UBG7</accession>
<gene>
    <name evidence="2" type="ORF">pneo_cds_204</name>
</gene>
<dbReference type="EMBL" id="MG011690">
    <property type="protein sequence ID" value="AVK75811.1"/>
    <property type="molecule type" value="Genomic_DNA"/>
</dbReference>
<protein>
    <submittedName>
        <fullName evidence="2">Uncharacterized protein</fullName>
    </submittedName>
</protein>
<evidence type="ECO:0000313" key="2">
    <source>
        <dbReference type="EMBL" id="AVK75811.1"/>
    </source>
</evidence>
<dbReference type="RefSeq" id="YP_009481814.1">
    <property type="nucleotide sequence ID" value="NC_037666.1"/>
</dbReference>
<reference evidence="2" key="1">
    <citation type="journal article" date="2018" name="Nat. Commun.">
        <title>Diversity and evolution of the emerging Pandoraviridae family.</title>
        <authorList>
            <person name="Legendre M."/>
            <person name="Fabre E."/>
            <person name="Poirot O."/>
            <person name="Jeudy S."/>
            <person name="Lartigue A."/>
            <person name="Alempic J.M."/>
            <person name="Beucher L."/>
            <person name="Philippe N."/>
            <person name="Bertaux L."/>
            <person name="Christo-Foroux E."/>
            <person name="Labadie K."/>
            <person name="Coute Y."/>
            <person name="Abergel C."/>
            <person name="Claverie J.M."/>
        </authorList>
    </citation>
    <scope>NUCLEOTIDE SEQUENCE [LARGE SCALE GENOMIC DNA]</scope>
    <source>
        <strain evidence="2">Neocaledonia</strain>
    </source>
</reference>